<dbReference type="Pfam" id="PF13094">
    <property type="entry name" value="CENP-Q"/>
    <property type="match status" value="1"/>
</dbReference>
<evidence type="ECO:0000313" key="3">
    <source>
        <dbReference type="Proteomes" id="UP000195602"/>
    </source>
</evidence>
<organism evidence="2 3">
    <name type="scientific">Clavispora lusitaniae</name>
    <name type="common">Candida lusitaniae</name>
    <dbReference type="NCBI Taxonomy" id="36911"/>
    <lineage>
        <taxon>Eukaryota</taxon>
        <taxon>Fungi</taxon>
        <taxon>Dikarya</taxon>
        <taxon>Ascomycota</taxon>
        <taxon>Saccharomycotina</taxon>
        <taxon>Pichiomycetes</taxon>
        <taxon>Metschnikowiaceae</taxon>
        <taxon>Clavispora</taxon>
    </lineage>
</organism>
<evidence type="ECO:0000256" key="1">
    <source>
        <dbReference type="SAM" id="MobiDB-lite"/>
    </source>
</evidence>
<dbReference type="EMBL" id="LYUB02000025">
    <property type="protein sequence ID" value="OVF04863.1"/>
    <property type="molecule type" value="Genomic_DNA"/>
</dbReference>
<feature type="compositionally biased region" description="Polar residues" evidence="1">
    <location>
        <begin position="35"/>
        <end position="59"/>
    </location>
</feature>
<name>A0AA91PVE1_CLALS</name>
<feature type="compositionally biased region" description="Low complexity" evidence="1">
    <location>
        <begin position="60"/>
        <end position="69"/>
    </location>
</feature>
<dbReference type="KEGG" id="clus:A9F13_25g00352"/>
<dbReference type="Proteomes" id="UP000195602">
    <property type="component" value="Unassembled WGS sequence"/>
</dbReference>
<proteinExistence type="predicted"/>
<reference evidence="2 3" key="1">
    <citation type="submission" date="2017-04" db="EMBL/GenBank/DDBJ databases">
        <title>Draft genome of the yeast Clavispora lusitaniae type strain CBS 6936.</title>
        <authorList>
            <person name="Durrens P."/>
            <person name="Klopp C."/>
            <person name="Biteau N."/>
            <person name="Fitton-Ouhabi V."/>
            <person name="Dementhon K."/>
            <person name="Accoceberry I."/>
            <person name="Sherman D.J."/>
            <person name="Noel T."/>
        </authorList>
    </citation>
    <scope>NUCLEOTIDE SEQUENCE [LARGE SCALE GENOMIC DNA]</scope>
    <source>
        <strain evidence="2 3">CBS 6936</strain>
    </source>
</reference>
<feature type="compositionally biased region" description="Basic and acidic residues" evidence="1">
    <location>
        <begin position="97"/>
        <end position="106"/>
    </location>
</feature>
<comment type="caution">
    <text evidence="2">The sequence shown here is derived from an EMBL/GenBank/DDBJ whole genome shotgun (WGS) entry which is preliminary data.</text>
</comment>
<dbReference type="AlphaFoldDB" id="A0AA91PVE1"/>
<gene>
    <name evidence="2" type="ORF">A9F13_25g00352</name>
</gene>
<dbReference type="InterPro" id="IPR025212">
    <property type="entry name" value="CAD_CENP-Q"/>
</dbReference>
<protein>
    <submittedName>
        <fullName evidence="2">Uncharacterized protein</fullName>
    </submittedName>
</protein>
<sequence length="361" mass="40442">MDTSESTNKDAKDPSPAESLQSDRLPENTEPGASRPNTESPYTSASPFTETSVSRGQTPDASDFYASDDSYSDSRQTPDASDDEANKKQGNLLAVERATKRSRTDSDDYDPQNPAGVRKEKVRKRIAGKVIEKLWSVLDRDSFKSFENLCDMSSNKVLERYGTSPAQRPKVMEAQRILANHWISERNPRSFLARLSVTKLPPLKSLHVRMKGSETVNYDPLSIDSVLHKKAMCEAYLSAELKQLESLESNFRALQSTYESDSKYLHDFKKTTSSLQAQNAAEKSEKMKQLHLDGIPSLTKNVHLEAQPQSGSLSGFSPNKDEEVSLLLQNINKIIDDKREPMRQMLESCDQLDVISSKLNS</sequence>
<accession>A0AA91PVE1</accession>
<feature type="region of interest" description="Disordered" evidence="1">
    <location>
        <begin position="1"/>
        <end position="121"/>
    </location>
</feature>
<evidence type="ECO:0000313" key="2">
    <source>
        <dbReference type="EMBL" id="OVF04863.1"/>
    </source>
</evidence>